<gene>
    <name evidence="2" type="ORF">CKO40_08935</name>
</gene>
<keyword evidence="1" id="KW-0472">Membrane</keyword>
<feature type="transmembrane region" description="Helical" evidence="1">
    <location>
        <begin position="61"/>
        <end position="84"/>
    </location>
</feature>
<keyword evidence="1" id="KW-1133">Transmembrane helix</keyword>
<comment type="caution">
    <text evidence="2">The sequence shown here is derived from an EMBL/GenBank/DDBJ whole genome shotgun (WGS) entry which is preliminary data.</text>
</comment>
<reference evidence="2" key="2">
    <citation type="journal article" date="2020" name="Microorganisms">
        <title>Osmotic Adaptation and Compatible Solute Biosynthesis of Phototrophic Bacteria as Revealed from Genome Analyses.</title>
        <authorList>
            <person name="Imhoff J.F."/>
            <person name="Rahn T."/>
            <person name="Kunzel S."/>
            <person name="Keller A."/>
            <person name="Neulinger S.C."/>
        </authorList>
    </citation>
    <scope>NUCLEOTIDE SEQUENCE</scope>
    <source>
        <strain evidence="2">DSM 11080</strain>
    </source>
</reference>
<reference evidence="2" key="1">
    <citation type="submission" date="2017-08" db="EMBL/GenBank/DDBJ databases">
        <authorList>
            <person name="Imhoff J.F."/>
            <person name="Rahn T."/>
            <person name="Kuenzel S."/>
            <person name="Neulinger S.C."/>
        </authorList>
    </citation>
    <scope>NUCLEOTIDE SEQUENCE</scope>
    <source>
        <strain evidence="2">DSM 11080</strain>
    </source>
</reference>
<name>A0AAJ0U3Q3_9GAMM</name>
<evidence type="ECO:0000313" key="2">
    <source>
        <dbReference type="EMBL" id="MBK1704656.1"/>
    </source>
</evidence>
<dbReference type="EMBL" id="NRSJ01000012">
    <property type="protein sequence ID" value="MBK1704656.1"/>
    <property type="molecule type" value="Genomic_DNA"/>
</dbReference>
<accession>A0AAJ0U3Q3</accession>
<keyword evidence="3" id="KW-1185">Reference proteome</keyword>
<evidence type="ECO:0000256" key="1">
    <source>
        <dbReference type="SAM" id="Phobius"/>
    </source>
</evidence>
<evidence type="ECO:0000313" key="3">
    <source>
        <dbReference type="Proteomes" id="UP001296776"/>
    </source>
</evidence>
<sequence length="94" mass="9566">MVDVDRVTFADQDLDDRDVGEIADIGQPDLDRLAALGAVIGPGRGRSGCAVLAGSASRCGLMVVLLAAWLSIAVLGSAVALVGCRLSLRCVLSA</sequence>
<organism evidence="2 3">
    <name type="scientific">Halochromatium glycolicum</name>
    <dbReference type="NCBI Taxonomy" id="85075"/>
    <lineage>
        <taxon>Bacteria</taxon>
        <taxon>Pseudomonadati</taxon>
        <taxon>Pseudomonadota</taxon>
        <taxon>Gammaproteobacteria</taxon>
        <taxon>Chromatiales</taxon>
        <taxon>Chromatiaceae</taxon>
        <taxon>Halochromatium</taxon>
    </lineage>
</organism>
<protein>
    <submittedName>
        <fullName evidence="2">Uncharacterized protein</fullName>
    </submittedName>
</protein>
<dbReference type="AlphaFoldDB" id="A0AAJ0U3Q3"/>
<dbReference type="Proteomes" id="UP001296776">
    <property type="component" value="Unassembled WGS sequence"/>
</dbReference>
<proteinExistence type="predicted"/>
<keyword evidence="1" id="KW-0812">Transmembrane</keyword>